<dbReference type="SUPFAM" id="SSF46785">
    <property type="entry name" value="Winged helix' DNA-binding domain"/>
    <property type="match status" value="1"/>
</dbReference>
<dbReference type="PANTHER" id="PTHR46577:SF2">
    <property type="entry name" value="TRANSCRIPTIONAL REGULATORY PROTEIN"/>
    <property type="match status" value="1"/>
</dbReference>
<keyword evidence="3" id="KW-0663">Pyridoxal phosphate</keyword>
<dbReference type="InterPro" id="IPR051446">
    <property type="entry name" value="HTH_trans_reg/aminotransferase"/>
</dbReference>
<dbReference type="AlphaFoldDB" id="A0A0N0GNF0"/>
<dbReference type="OrthoDB" id="9804020at2"/>
<organism evidence="8 9">
    <name type="scientific">Amantichitinum ursilacus</name>
    <dbReference type="NCBI Taxonomy" id="857265"/>
    <lineage>
        <taxon>Bacteria</taxon>
        <taxon>Pseudomonadati</taxon>
        <taxon>Pseudomonadota</taxon>
        <taxon>Betaproteobacteria</taxon>
        <taxon>Neisseriales</taxon>
        <taxon>Chitinibacteraceae</taxon>
        <taxon>Amantichitinum</taxon>
    </lineage>
</organism>
<evidence type="ECO:0000256" key="5">
    <source>
        <dbReference type="ARBA" id="ARBA00023125"/>
    </source>
</evidence>
<dbReference type="Proteomes" id="UP000037939">
    <property type="component" value="Unassembled WGS sequence"/>
</dbReference>
<accession>A0A0N0GNF0</accession>
<feature type="domain" description="HTH gntR-type" evidence="7">
    <location>
        <begin position="1"/>
        <end position="67"/>
    </location>
</feature>
<dbReference type="Gene3D" id="3.40.640.10">
    <property type="entry name" value="Type I PLP-dependent aspartate aminotransferase-like (Major domain)"/>
    <property type="match status" value="1"/>
</dbReference>
<dbReference type="STRING" id="857265.WG78_12730"/>
<dbReference type="InterPro" id="IPR004839">
    <property type="entry name" value="Aminotransferase_I/II_large"/>
</dbReference>
<dbReference type="GO" id="GO:0003677">
    <property type="term" value="F:DNA binding"/>
    <property type="evidence" value="ECO:0007669"/>
    <property type="project" value="UniProtKB-KW"/>
</dbReference>
<protein>
    <recommendedName>
        <fullName evidence="2">Putative 8-amino-7-oxononanoate synthase</fullName>
    </recommendedName>
</protein>
<evidence type="ECO:0000256" key="6">
    <source>
        <dbReference type="ARBA" id="ARBA00023163"/>
    </source>
</evidence>
<dbReference type="EMBL" id="LAQT01000009">
    <property type="protein sequence ID" value="KPC52712.1"/>
    <property type="molecule type" value="Genomic_DNA"/>
</dbReference>
<dbReference type="PROSITE" id="PS50949">
    <property type="entry name" value="HTH_GNTR"/>
    <property type="match status" value="1"/>
</dbReference>
<dbReference type="Gene3D" id="1.10.10.10">
    <property type="entry name" value="Winged helix-like DNA-binding domain superfamily/Winged helix DNA-binding domain"/>
    <property type="match status" value="1"/>
</dbReference>
<comment type="caution">
    <text evidence="8">The sequence shown here is derived from an EMBL/GenBank/DDBJ whole genome shotgun (WGS) entry which is preliminary data.</text>
</comment>
<dbReference type="InterPro" id="IPR015424">
    <property type="entry name" value="PyrdxlP-dep_Trfase"/>
</dbReference>
<dbReference type="Gene3D" id="3.90.1150.10">
    <property type="entry name" value="Aspartate Aminotransferase, domain 1"/>
    <property type="match status" value="1"/>
</dbReference>
<dbReference type="SUPFAM" id="SSF53383">
    <property type="entry name" value="PLP-dependent transferases"/>
    <property type="match status" value="1"/>
</dbReference>
<dbReference type="CDD" id="cd07377">
    <property type="entry name" value="WHTH_GntR"/>
    <property type="match status" value="1"/>
</dbReference>
<dbReference type="GO" id="GO:0030170">
    <property type="term" value="F:pyridoxal phosphate binding"/>
    <property type="evidence" value="ECO:0007669"/>
    <property type="project" value="InterPro"/>
</dbReference>
<evidence type="ECO:0000313" key="9">
    <source>
        <dbReference type="Proteomes" id="UP000037939"/>
    </source>
</evidence>
<dbReference type="Pfam" id="PF00155">
    <property type="entry name" value="Aminotran_1_2"/>
    <property type="match status" value="1"/>
</dbReference>
<reference evidence="8 9" key="1">
    <citation type="submission" date="2015-07" db="EMBL/GenBank/DDBJ databases">
        <title>Draft genome sequence of the Amantichitinum ursilacus IGB-41, a new chitin-degrading bacterium.</title>
        <authorList>
            <person name="Kirstahler P."/>
            <person name="Guenther M."/>
            <person name="Grumaz C."/>
            <person name="Rupp S."/>
            <person name="Zibek S."/>
            <person name="Sohn K."/>
        </authorList>
    </citation>
    <scope>NUCLEOTIDE SEQUENCE [LARGE SCALE GENOMIC DNA]</scope>
    <source>
        <strain evidence="8 9">IGB-41</strain>
    </source>
</reference>
<dbReference type="Pfam" id="PF00392">
    <property type="entry name" value="GntR"/>
    <property type="match status" value="1"/>
</dbReference>
<evidence type="ECO:0000256" key="1">
    <source>
        <dbReference type="ARBA" id="ARBA00005384"/>
    </source>
</evidence>
<evidence type="ECO:0000256" key="4">
    <source>
        <dbReference type="ARBA" id="ARBA00023015"/>
    </source>
</evidence>
<dbReference type="InterPro" id="IPR015422">
    <property type="entry name" value="PyrdxlP-dep_Trfase_small"/>
</dbReference>
<sequence length="452" mass="49560">MVTQIVEQLTEAIQRGDLAQGARLQPVREMALQLGVSKSTVIEALDRLRAKGLIVSRQGAGHAVARNQIKAPGLGRDLLPQDTLSVLRRSLITETGKLRPGCGFLPLDWLPEDALLKAMRGAIRANTLRLSECGAAAGYLPLRHALQIKLAAVGIDVPVEQIVTASSTMNAVDMVLRLLLQPGDKVLLDDPCYFNFHAMLAYRDASAITIKRTPQGIDFAELEHTLMTHRPRVYITNSVLHNPLGHSFSPVEAFRLADLARRYQVHIIEDDLYCDIQMQPTPRLAVAGGLEHVSYISGFTKTLTPNTRASFIVATPALSAQLTALKLSTGGITSELTEQIIYRILSEGSYGRHIARLTDRLFESGQNVAQWLQQAGCEVQSTTGEGFFLWVRLPQELDAIVIARHALAEGMALAPGGLFSRDPAANQFLRFNVAHSDDARVKSLFLRALTLR</sequence>
<evidence type="ECO:0000259" key="7">
    <source>
        <dbReference type="PROSITE" id="PS50949"/>
    </source>
</evidence>
<keyword evidence="5" id="KW-0238">DNA-binding</keyword>
<dbReference type="InterPro" id="IPR036388">
    <property type="entry name" value="WH-like_DNA-bd_sf"/>
</dbReference>
<dbReference type="RefSeq" id="WP_053938183.1">
    <property type="nucleotide sequence ID" value="NZ_LAQT01000009.1"/>
</dbReference>
<proteinExistence type="inferred from homology"/>
<comment type="similarity">
    <text evidence="1">In the C-terminal section; belongs to the class-I pyridoxal-phosphate-dependent aminotransferase family.</text>
</comment>
<keyword evidence="6" id="KW-0804">Transcription</keyword>
<evidence type="ECO:0000256" key="2">
    <source>
        <dbReference type="ARBA" id="ARBA00021531"/>
    </source>
</evidence>
<gene>
    <name evidence="8" type="primary">ydcR_4</name>
    <name evidence="8" type="ORF">WG78_12730</name>
</gene>
<dbReference type="InterPro" id="IPR000524">
    <property type="entry name" value="Tscrpt_reg_HTH_GntR"/>
</dbReference>
<dbReference type="PANTHER" id="PTHR46577">
    <property type="entry name" value="HTH-TYPE TRANSCRIPTIONAL REGULATORY PROTEIN GABR"/>
    <property type="match status" value="1"/>
</dbReference>
<dbReference type="InterPro" id="IPR015421">
    <property type="entry name" value="PyrdxlP-dep_Trfase_major"/>
</dbReference>
<evidence type="ECO:0000313" key="8">
    <source>
        <dbReference type="EMBL" id="KPC52712.1"/>
    </source>
</evidence>
<dbReference type="GO" id="GO:0003700">
    <property type="term" value="F:DNA-binding transcription factor activity"/>
    <property type="evidence" value="ECO:0007669"/>
    <property type="project" value="InterPro"/>
</dbReference>
<dbReference type="SMART" id="SM00345">
    <property type="entry name" value="HTH_GNTR"/>
    <property type="match status" value="1"/>
</dbReference>
<dbReference type="CDD" id="cd00609">
    <property type="entry name" value="AAT_like"/>
    <property type="match status" value="1"/>
</dbReference>
<dbReference type="PATRIC" id="fig|857265.3.peg.2623"/>
<keyword evidence="4" id="KW-0805">Transcription regulation</keyword>
<evidence type="ECO:0000256" key="3">
    <source>
        <dbReference type="ARBA" id="ARBA00022898"/>
    </source>
</evidence>
<name>A0A0N0GNF0_9NEIS</name>
<dbReference type="InterPro" id="IPR036390">
    <property type="entry name" value="WH_DNA-bd_sf"/>
</dbReference>
<keyword evidence="9" id="KW-1185">Reference proteome</keyword>